<dbReference type="Gene3D" id="3.40.50.720">
    <property type="entry name" value="NAD(P)-binding Rossmann-like Domain"/>
    <property type="match status" value="1"/>
</dbReference>
<gene>
    <name evidence="3" type="ORF">V4F39_22710</name>
</gene>
<dbReference type="PRINTS" id="PR00081">
    <property type="entry name" value="GDHRDH"/>
</dbReference>
<evidence type="ECO:0000256" key="1">
    <source>
        <dbReference type="ARBA" id="ARBA00006484"/>
    </source>
</evidence>
<protein>
    <submittedName>
        <fullName evidence="3">SDR family NAD(P)-dependent oxidoreductase</fullName>
    </submittedName>
</protein>
<dbReference type="SUPFAM" id="SSF51735">
    <property type="entry name" value="NAD(P)-binding Rossmann-fold domains"/>
    <property type="match status" value="1"/>
</dbReference>
<name>A0AAW9QMU8_9BURK</name>
<dbReference type="FunFam" id="3.40.50.720:FF:000173">
    <property type="entry name" value="3-oxoacyl-[acyl-carrier protein] reductase"/>
    <property type="match status" value="1"/>
</dbReference>
<evidence type="ECO:0000313" key="3">
    <source>
        <dbReference type="EMBL" id="MEF7616744.1"/>
    </source>
</evidence>
<dbReference type="InterPro" id="IPR036291">
    <property type="entry name" value="NAD(P)-bd_dom_sf"/>
</dbReference>
<accession>A0AAW9QMU8</accession>
<dbReference type="InterPro" id="IPR050259">
    <property type="entry name" value="SDR"/>
</dbReference>
<organism evidence="3 4">
    <name type="scientific">Aquincola agrisoli</name>
    <dbReference type="NCBI Taxonomy" id="3119538"/>
    <lineage>
        <taxon>Bacteria</taxon>
        <taxon>Pseudomonadati</taxon>
        <taxon>Pseudomonadota</taxon>
        <taxon>Betaproteobacteria</taxon>
        <taxon>Burkholderiales</taxon>
        <taxon>Sphaerotilaceae</taxon>
        <taxon>Aquincola</taxon>
    </lineage>
</organism>
<sequence>MSLPKRFEGRTAIVTGAGRGIGLGIARRLLAEGAQVTICDTRQAALDEAAAALGPLAERAQGVIADVSQPDDVARLVEEAQRRFGPVTVLVNNAGISPKHAGVKALVAEMAFDEWRQVLDVNLGSAFLCARACLPAMRAAGWGRIVNIASQAGRTRSDIAGAHYAASKAGMMALARTLAGEVGGAGITANAVAPGRIETPMAAAAGAEVNAAYLTRIPVGRLGTVDDVAAAVAFLASDEAGFITGVTLDVNGGSFMI</sequence>
<dbReference type="EMBL" id="JAZIBG010000048">
    <property type="protein sequence ID" value="MEF7616744.1"/>
    <property type="molecule type" value="Genomic_DNA"/>
</dbReference>
<reference evidence="3 4" key="1">
    <citation type="submission" date="2024-02" db="EMBL/GenBank/DDBJ databases">
        <title>Genome sequence of Aquincola sp. MAHUQ-54.</title>
        <authorList>
            <person name="Huq M.A."/>
        </authorList>
    </citation>
    <scope>NUCLEOTIDE SEQUENCE [LARGE SCALE GENOMIC DNA]</scope>
    <source>
        <strain evidence="3 4">MAHUQ-54</strain>
    </source>
</reference>
<dbReference type="GO" id="GO:0016491">
    <property type="term" value="F:oxidoreductase activity"/>
    <property type="evidence" value="ECO:0007669"/>
    <property type="project" value="UniProtKB-KW"/>
</dbReference>
<dbReference type="InterPro" id="IPR002347">
    <property type="entry name" value="SDR_fam"/>
</dbReference>
<comment type="similarity">
    <text evidence="1">Belongs to the short-chain dehydrogenases/reductases (SDR) family.</text>
</comment>
<dbReference type="RefSeq" id="WP_332292312.1">
    <property type="nucleotide sequence ID" value="NZ_JAZIBG010000048.1"/>
</dbReference>
<dbReference type="Pfam" id="PF13561">
    <property type="entry name" value="adh_short_C2"/>
    <property type="match status" value="1"/>
</dbReference>
<evidence type="ECO:0000256" key="2">
    <source>
        <dbReference type="ARBA" id="ARBA00023002"/>
    </source>
</evidence>
<dbReference type="NCBIfam" id="NF009466">
    <property type="entry name" value="PRK12826.1-2"/>
    <property type="match status" value="1"/>
</dbReference>
<evidence type="ECO:0000313" key="4">
    <source>
        <dbReference type="Proteomes" id="UP001336250"/>
    </source>
</evidence>
<dbReference type="PANTHER" id="PTHR42879">
    <property type="entry name" value="3-OXOACYL-(ACYL-CARRIER-PROTEIN) REDUCTASE"/>
    <property type="match status" value="1"/>
</dbReference>
<dbReference type="PRINTS" id="PR00080">
    <property type="entry name" value="SDRFAMILY"/>
</dbReference>
<dbReference type="PANTHER" id="PTHR42879:SF2">
    <property type="entry name" value="3-OXOACYL-[ACYL-CARRIER-PROTEIN] REDUCTASE FABG"/>
    <property type="match status" value="1"/>
</dbReference>
<dbReference type="NCBIfam" id="NF005559">
    <property type="entry name" value="PRK07231.1"/>
    <property type="match status" value="1"/>
</dbReference>
<proteinExistence type="inferred from homology"/>
<dbReference type="Proteomes" id="UP001336250">
    <property type="component" value="Unassembled WGS sequence"/>
</dbReference>
<comment type="caution">
    <text evidence="3">The sequence shown here is derived from an EMBL/GenBank/DDBJ whole genome shotgun (WGS) entry which is preliminary data.</text>
</comment>
<keyword evidence="2" id="KW-0560">Oxidoreductase</keyword>
<keyword evidence="4" id="KW-1185">Reference proteome</keyword>
<dbReference type="AlphaFoldDB" id="A0AAW9QMU8"/>